<organism evidence="6 7">
    <name type="scientific">Shouchella lehensis G1</name>
    <dbReference type="NCBI Taxonomy" id="1246626"/>
    <lineage>
        <taxon>Bacteria</taxon>
        <taxon>Bacillati</taxon>
        <taxon>Bacillota</taxon>
        <taxon>Bacilli</taxon>
        <taxon>Bacillales</taxon>
        <taxon>Bacillaceae</taxon>
        <taxon>Shouchella</taxon>
    </lineage>
</organism>
<evidence type="ECO:0000256" key="2">
    <source>
        <dbReference type="RuleBase" id="RU361185"/>
    </source>
</evidence>
<evidence type="ECO:0000313" key="7">
    <source>
        <dbReference type="Proteomes" id="UP000027142"/>
    </source>
</evidence>
<dbReference type="InterPro" id="IPR011013">
    <property type="entry name" value="Gal_mutarotase_sf_dom"/>
</dbReference>
<dbReference type="OrthoDB" id="176168at2"/>
<dbReference type="Gene3D" id="2.60.40.1180">
    <property type="entry name" value="Golgi alpha-mannosidase II"/>
    <property type="match status" value="2"/>
</dbReference>
<dbReference type="Proteomes" id="UP000027142">
    <property type="component" value="Chromosome"/>
</dbReference>
<dbReference type="SUPFAM" id="SSF74650">
    <property type="entry name" value="Galactose mutarotase-like"/>
    <property type="match status" value="1"/>
</dbReference>
<evidence type="ECO:0000259" key="4">
    <source>
        <dbReference type="Pfam" id="PF13802"/>
    </source>
</evidence>
<dbReference type="GO" id="GO:0004553">
    <property type="term" value="F:hydrolase activity, hydrolyzing O-glycosyl compounds"/>
    <property type="evidence" value="ECO:0007669"/>
    <property type="project" value="InterPro"/>
</dbReference>
<dbReference type="GO" id="GO:0005975">
    <property type="term" value="P:carbohydrate metabolic process"/>
    <property type="evidence" value="ECO:0007669"/>
    <property type="project" value="InterPro"/>
</dbReference>
<gene>
    <name evidence="6" type="ORF">BleG1_1801</name>
</gene>
<dbReference type="SUPFAM" id="SSF51011">
    <property type="entry name" value="Glycosyl hydrolase domain"/>
    <property type="match status" value="1"/>
</dbReference>
<name>A0A060M2R7_9BACI</name>
<dbReference type="PANTHER" id="PTHR22762:SF165">
    <property type="entry name" value="PUTATIVE (AFU_ORTHOLOGUE AFUA_1G06560)-RELATED"/>
    <property type="match status" value="1"/>
</dbReference>
<evidence type="ECO:0000259" key="3">
    <source>
        <dbReference type="Pfam" id="PF01055"/>
    </source>
</evidence>
<dbReference type="InterPro" id="IPR025887">
    <property type="entry name" value="Glyco_hydro_31_N_dom"/>
</dbReference>
<dbReference type="GO" id="GO:0030246">
    <property type="term" value="F:carbohydrate binding"/>
    <property type="evidence" value="ECO:0007669"/>
    <property type="project" value="InterPro"/>
</dbReference>
<dbReference type="InterPro" id="IPR013780">
    <property type="entry name" value="Glyco_hydro_b"/>
</dbReference>
<dbReference type="CDD" id="cd06599">
    <property type="entry name" value="GH31_glycosidase_Aec37"/>
    <property type="match status" value="1"/>
</dbReference>
<evidence type="ECO:0000256" key="1">
    <source>
        <dbReference type="ARBA" id="ARBA00007806"/>
    </source>
</evidence>
<dbReference type="InterPro" id="IPR000322">
    <property type="entry name" value="Glyco_hydro_31_TIM"/>
</dbReference>
<feature type="domain" description="Glycoside hydrolase family 31 N-terminal" evidence="4">
    <location>
        <begin position="32"/>
        <end position="220"/>
    </location>
</feature>
<dbReference type="KEGG" id="ble:BleG1_1801"/>
<dbReference type="SUPFAM" id="SSF51445">
    <property type="entry name" value="(Trans)glycosidases"/>
    <property type="match status" value="1"/>
</dbReference>
<evidence type="ECO:0000259" key="5">
    <source>
        <dbReference type="Pfam" id="PF21365"/>
    </source>
</evidence>
<dbReference type="InterPro" id="IPR048395">
    <property type="entry name" value="Glyco_hydro_31_C"/>
</dbReference>
<dbReference type="HOGENOM" id="CLU_000631_7_2_9"/>
<keyword evidence="2" id="KW-0378">Hydrolase</keyword>
<dbReference type="Gene3D" id="2.60.40.1760">
    <property type="entry name" value="glycosyl hydrolase (family 31)"/>
    <property type="match status" value="1"/>
</dbReference>
<feature type="domain" description="Glycoside hydrolase family 31 TIM barrel" evidence="3">
    <location>
        <begin position="267"/>
        <end position="593"/>
    </location>
</feature>
<feature type="domain" description="Glycosyl hydrolase family 31 C-terminal" evidence="5">
    <location>
        <begin position="602"/>
        <end position="689"/>
    </location>
</feature>
<dbReference type="Gene3D" id="3.20.20.80">
    <property type="entry name" value="Glycosidases"/>
    <property type="match status" value="1"/>
</dbReference>
<dbReference type="STRING" id="1246626.BleG1_1801"/>
<proteinExistence type="inferred from homology"/>
<dbReference type="Pfam" id="PF01055">
    <property type="entry name" value="Glyco_hydro_31_2nd"/>
    <property type="match status" value="1"/>
</dbReference>
<sequence>MNIQATYRFELKEKEGSLLSFYSTAAKMKAYVCVLEQSMFRVLFEKEEGLEVPQTWSIAPGCDDVPVEGRQRLSTEGFTCPPFTTKEYDGHIEIATNELKAVIHKEGFRLIWFQKQQGEWVEFASDRMTQAYNFNGELGKSLKHYLKRDISEHYYGLGERTGELNRHHGRFRNLTIDAMGYDAQYSDPLYKHIPFYITHNPKTSYSYGLFYDNLAPGYIDLGKELDNYHSLYRYFEAEAGDLDYYIIGGPTVRDVVQTYTWLTGNTMMPPKWSIGYSGSTMSYTDASNAQEQLYQFIDDCEEHDILCDSFQLSSGYTSIGDKRYVFHWNKDKFPDAKKLAADFREKGLRLAANIKPAFLAGHPAYEELEENNYFITDTQGETELAQFWDGGGAYLDFTNKQAFNWWKTQVTKQLLEYGISSTWNDNNEYEIWNEQAQVNGFDQPLPFQTIRGLFPLLMMKASFEAQESFTKEERPFLISRSGGPGMQRYVQTWTGDNRTEWKTIRFNTKTGLGLSLSGIYNYGHDVGGFAGPKPDQELFIRWVQNGIFHPRFTIHSWNEDQTVNEPWMYPEATPAIRALIQLRSMLTPYWYTAFYKASMDHEPIMKPTFFDFEEDSRTWEENDEFLAGPAFLVASVVEPGVNERRVYAPKTKGGWFDFYRGTAVAGGTEVTLPAPDHETPLLVKAGSIIPINQAERTFKRKDEDERGFLLFPEEGAHHHSTYTLYEDDGLARNWKEKHALVHLDMITTADTISINVTVDHHGYVLPYKEAIFTIATRDKRTLIVNGNTIESGQRGVIC</sequence>
<dbReference type="EMBL" id="CP003923">
    <property type="protein sequence ID" value="AIC94379.1"/>
    <property type="molecule type" value="Genomic_DNA"/>
</dbReference>
<keyword evidence="7" id="KW-1185">Reference proteome</keyword>
<dbReference type="AlphaFoldDB" id="A0A060M2R7"/>
<dbReference type="RefSeq" id="WP_038479677.1">
    <property type="nucleotide sequence ID" value="NZ_CP003923.1"/>
</dbReference>
<dbReference type="eggNOG" id="COG1501">
    <property type="taxonomic scope" value="Bacteria"/>
</dbReference>
<dbReference type="InterPro" id="IPR017853">
    <property type="entry name" value="GH"/>
</dbReference>
<keyword evidence="2" id="KW-0326">Glycosidase</keyword>
<dbReference type="Pfam" id="PF13802">
    <property type="entry name" value="Gal_mutarotas_2"/>
    <property type="match status" value="1"/>
</dbReference>
<dbReference type="Pfam" id="PF21365">
    <property type="entry name" value="Glyco_hydro_31_3rd"/>
    <property type="match status" value="1"/>
</dbReference>
<dbReference type="PANTHER" id="PTHR22762">
    <property type="entry name" value="ALPHA-GLUCOSIDASE"/>
    <property type="match status" value="1"/>
</dbReference>
<dbReference type="PATRIC" id="fig|1246626.3.peg.1795"/>
<comment type="similarity">
    <text evidence="1 2">Belongs to the glycosyl hydrolase 31 family.</text>
</comment>
<reference evidence="6 7" key="1">
    <citation type="journal article" date="2014" name="Gene">
        <title>A comparative genomic analysis of the alkalitolerant soil bacterium Bacillus lehensis G1.</title>
        <authorList>
            <person name="Noor Y.M."/>
            <person name="Samsulrizal N.H."/>
            <person name="Jema'on N.A."/>
            <person name="Low K.O."/>
            <person name="Ramli A.N."/>
            <person name="Alias N.I."/>
            <person name="Damis S.I."/>
            <person name="Fuzi S.F."/>
            <person name="Isa M.N."/>
            <person name="Murad A.M."/>
            <person name="Raih M.F."/>
            <person name="Bakar F.D."/>
            <person name="Najimudin N."/>
            <person name="Mahadi N.M."/>
            <person name="Illias R.M."/>
        </authorList>
    </citation>
    <scope>NUCLEOTIDE SEQUENCE [LARGE SCALE GENOMIC DNA]</scope>
    <source>
        <strain evidence="6 7">G1</strain>
    </source>
</reference>
<accession>A0A060M2R7</accession>
<evidence type="ECO:0000313" key="6">
    <source>
        <dbReference type="EMBL" id="AIC94379.1"/>
    </source>
</evidence>
<protein>
    <submittedName>
        <fullName evidence="6">Alpha-glucosidase</fullName>
    </submittedName>
</protein>
<dbReference type="CDD" id="cd14752">
    <property type="entry name" value="GH31_N"/>
    <property type="match status" value="1"/>
</dbReference>